<keyword evidence="2" id="KW-1185">Reference proteome</keyword>
<reference evidence="1 2" key="1">
    <citation type="submission" date="2017-02" db="EMBL/GenBank/DDBJ databases">
        <authorList>
            <person name="Peterson S.W."/>
        </authorList>
    </citation>
    <scope>NUCLEOTIDE SEQUENCE [LARGE SCALE GENOMIC DNA]</scope>
    <source>
        <strain evidence="1 2">DSM 22899</strain>
    </source>
</reference>
<accession>A0A1T4ZSY6</accession>
<evidence type="ECO:0000313" key="2">
    <source>
        <dbReference type="Proteomes" id="UP000190541"/>
    </source>
</evidence>
<dbReference type="Proteomes" id="UP000190541">
    <property type="component" value="Unassembled WGS sequence"/>
</dbReference>
<dbReference type="EMBL" id="FUYS01000001">
    <property type="protein sequence ID" value="SKB25776.1"/>
    <property type="molecule type" value="Genomic_DNA"/>
</dbReference>
<protein>
    <recommendedName>
        <fullName evidence="3">Lipocalin-like domain-containing protein</fullName>
    </recommendedName>
</protein>
<proteinExistence type="predicted"/>
<evidence type="ECO:0000313" key="1">
    <source>
        <dbReference type="EMBL" id="SKB25776.1"/>
    </source>
</evidence>
<evidence type="ECO:0008006" key="3">
    <source>
        <dbReference type="Google" id="ProtNLM"/>
    </source>
</evidence>
<organism evidence="1 2">
    <name type="scientific">Parapedobacter luteus</name>
    <dbReference type="NCBI Taxonomy" id="623280"/>
    <lineage>
        <taxon>Bacteria</taxon>
        <taxon>Pseudomonadati</taxon>
        <taxon>Bacteroidota</taxon>
        <taxon>Sphingobacteriia</taxon>
        <taxon>Sphingobacteriales</taxon>
        <taxon>Sphingobacteriaceae</taxon>
        <taxon>Parapedobacter</taxon>
    </lineage>
</organism>
<dbReference type="OrthoDB" id="705595at2"/>
<dbReference type="RefSeq" id="WP_079714781.1">
    <property type="nucleotide sequence ID" value="NZ_FUYS01000001.1"/>
</dbReference>
<sequence length="148" mass="17322">MKRLLVVYISVFAFILMGFTWLIRSAPNPERLILGQWKETGWVYERLNKVGDEEKVNMQETLRDGLVLHKAEIWSFLPNGRLRLQKSDGEEETIRWAIKGRGNILEIKYNDGHKEQYDLSQLADDQLVLNFELDTQVKGLAKLTFDRL</sequence>
<dbReference type="STRING" id="623280.SAMN05660226_00027"/>
<name>A0A1T4ZSY6_9SPHI</name>
<dbReference type="AlphaFoldDB" id="A0A1T4ZSY6"/>
<gene>
    <name evidence="1" type="ORF">SAMN05660226_00027</name>
</gene>